<name>A0ABW2KXZ2_9PROT</name>
<sequence>MLSKVCCALSLALGVAALGHGAVTLAAPAVARTAPAYAPVSDFLAGRRVGPDLQTRLDASMARLEALSVELRAAVGDATAYARLRAKHDLEVKTHKALTGEANRASLPMGTAS</sequence>
<protein>
    <submittedName>
        <fullName evidence="2">Uncharacterized protein</fullName>
    </submittedName>
</protein>
<proteinExistence type="predicted"/>
<gene>
    <name evidence="2" type="ORF">ACFQPS_12015</name>
</gene>
<accession>A0ABW2KXZ2</accession>
<feature type="signal peptide" evidence="1">
    <location>
        <begin position="1"/>
        <end position="26"/>
    </location>
</feature>
<keyword evidence="3" id="KW-1185">Reference proteome</keyword>
<reference evidence="3" key="1">
    <citation type="journal article" date="2019" name="Int. J. Syst. Evol. Microbiol.">
        <title>The Global Catalogue of Microorganisms (GCM) 10K type strain sequencing project: providing services to taxonomists for standard genome sequencing and annotation.</title>
        <authorList>
            <consortium name="The Broad Institute Genomics Platform"/>
            <consortium name="The Broad Institute Genome Sequencing Center for Infectious Disease"/>
            <person name="Wu L."/>
            <person name="Ma J."/>
        </authorList>
    </citation>
    <scope>NUCLEOTIDE SEQUENCE [LARGE SCALE GENOMIC DNA]</scope>
    <source>
        <strain evidence="3">CGMCC 1.16275</strain>
    </source>
</reference>
<evidence type="ECO:0000313" key="2">
    <source>
        <dbReference type="EMBL" id="MFC7333889.1"/>
    </source>
</evidence>
<dbReference type="Proteomes" id="UP001596456">
    <property type="component" value="Unassembled WGS sequence"/>
</dbReference>
<comment type="caution">
    <text evidence="2">The sequence shown here is derived from an EMBL/GenBank/DDBJ whole genome shotgun (WGS) entry which is preliminary data.</text>
</comment>
<dbReference type="RefSeq" id="WP_377359260.1">
    <property type="nucleotide sequence ID" value="NZ_JBHTCM010000010.1"/>
</dbReference>
<dbReference type="EMBL" id="JBHTCM010000010">
    <property type="protein sequence ID" value="MFC7333889.1"/>
    <property type="molecule type" value="Genomic_DNA"/>
</dbReference>
<evidence type="ECO:0000256" key="1">
    <source>
        <dbReference type="SAM" id="SignalP"/>
    </source>
</evidence>
<evidence type="ECO:0000313" key="3">
    <source>
        <dbReference type="Proteomes" id="UP001596456"/>
    </source>
</evidence>
<feature type="chain" id="PRO_5045575240" evidence="1">
    <location>
        <begin position="27"/>
        <end position="113"/>
    </location>
</feature>
<organism evidence="2 3">
    <name type="scientific">Rhodocista pekingensis</name>
    <dbReference type="NCBI Taxonomy" id="201185"/>
    <lineage>
        <taxon>Bacteria</taxon>
        <taxon>Pseudomonadati</taxon>
        <taxon>Pseudomonadota</taxon>
        <taxon>Alphaproteobacteria</taxon>
        <taxon>Rhodospirillales</taxon>
        <taxon>Azospirillaceae</taxon>
        <taxon>Rhodocista</taxon>
    </lineage>
</organism>
<keyword evidence="1" id="KW-0732">Signal</keyword>